<dbReference type="EMBL" id="AYYY01000055">
    <property type="protein sequence ID" value="KRM60971.1"/>
    <property type="molecule type" value="Genomic_DNA"/>
</dbReference>
<dbReference type="SUPFAM" id="SSF53756">
    <property type="entry name" value="UDP-Glycosyltransferase/glycogen phosphorylase"/>
    <property type="match status" value="1"/>
</dbReference>
<dbReference type="GO" id="GO:0016757">
    <property type="term" value="F:glycosyltransferase activity"/>
    <property type="evidence" value="ECO:0007669"/>
    <property type="project" value="InterPro"/>
</dbReference>
<accession>A0A0R2AA92</accession>
<keyword evidence="4" id="KW-1185">Reference proteome</keyword>
<dbReference type="PATRIC" id="fig|1423813.3.peg.100"/>
<evidence type="ECO:0000259" key="2">
    <source>
        <dbReference type="Pfam" id="PF13477"/>
    </source>
</evidence>
<evidence type="ECO:0000313" key="4">
    <source>
        <dbReference type="Proteomes" id="UP000051733"/>
    </source>
</evidence>
<organism evidence="3 4">
    <name type="scientific">Paucilactobacillus vaccinostercus DSM 20634</name>
    <dbReference type="NCBI Taxonomy" id="1423813"/>
    <lineage>
        <taxon>Bacteria</taxon>
        <taxon>Bacillati</taxon>
        <taxon>Bacillota</taxon>
        <taxon>Bacilli</taxon>
        <taxon>Lactobacillales</taxon>
        <taxon>Lactobacillaceae</taxon>
        <taxon>Paucilactobacillus</taxon>
    </lineage>
</organism>
<dbReference type="Proteomes" id="UP000051733">
    <property type="component" value="Unassembled WGS sequence"/>
</dbReference>
<gene>
    <name evidence="3" type="ORF">FC26_GL000097</name>
</gene>
<dbReference type="InterPro" id="IPR028098">
    <property type="entry name" value="Glyco_trans_4-like_N"/>
</dbReference>
<dbReference type="OrthoDB" id="9804196at2"/>
<feature type="domain" description="Glycosyltransferase subfamily 4-like N-terminal" evidence="2">
    <location>
        <begin position="51"/>
        <end position="135"/>
    </location>
</feature>
<keyword evidence="3" id="KW-0808">Transferase</keyword>
<evidence type="ECO:0000313" key="3">
    <source>
        <dbReference type="EMBL" id="KRM60971.1"/>
    </source>
</evidence>
<sequence length="374" mass="43299">MRRITLIRVLQLTDSINRSDGRTQVVMNVYRRIDKSQFQFDFTTGKYHDDNFKDEIEALGGKIYTLEEYEKFDFFKIRKFINKILTENSYDIVHYHASSIWGEGIKVAKRLNVPVRIMHAHNDVFGGDRMKSARNYLFSLGILRDATDFFSCSNKAGNAIFGTRDFTVFHNAIDIEKFRFNSDKRKKIRQEFSIGDNVFLMGQVGRLSAEKNQEFSIKLLSKLKLKKKSIKLLIIGEGSRYDHLKEFTKKFGVENNVIFTGQRTDVNDLYSALDVLILPSQFEGLPVTTIEAQSAGLPVLMSDNITKEAGIINCDFLSLDLMDSWIKKLTTLSSEMPDETNREKCGDKMDQTDYSDKRQVVLWNEMYKKLVKER</sequence>
<dbReference type="InterPro" id="IPR001296">
    <property type="entry name" value="Glyco_trans_1"/>
</dbReference>
<dbReference type="Pfam" id="PF00534">
    <property type="entry name" value="Glycos_transf_1"/>
    <property type="match status" value="1"/>
</dbReference>
<feature type="domain" description="Glycosyl transferase family 1" evidence="1">
    <location>
        <begin position="185"/>
        <end position="305"/>
    </location>
</feature>
<reference evidence="3 4" key="1">
    <citation type="journal article" date="2015" name="Genome Announc.">
        <title>Expanding the biotechnology potential of lactobacilli through comparative genomics of 213 strains and associated genera.</title>
        <authorList>
            <person name="Sun Z."/>
            <person name="Harris H.M."/>
            <person name="McCann A."/>
            <person name="Guo C."/>
            <person name="Argimon S."/>
            <person name="Zhang W."/>
            <person name="Yang X."/>
            <person name="Jeffery I.B."/>
            <person name="Cooney J.C."/>
            <person name="Kagawa T.F."/>
            <person name="Liu W."/>
            <person name="Song Y."/>
            <person name="Salvetti E."/>
            <person name="Wrobel A."/>
            <person name="Rasinkangas P."/>
            <person name="Parkhill J."/>
            <person name="Rea M.C."/>
            <person name="O'Sullivan O."/>
            <person name="Ritari J."/>
            <person name="Douillard F.P."/>
            <person name="Paul Ross R."/>
            <person name="Yang R."/>
            <person name="Briner A.E."/>
            <person name="Felis G.E."/>
            <person name="de Vos W.M."/>
            <person name="Barrangou R."/>
            <person name="Klaenhammer T.R."/>
            <person name="Caufield P.W."/>
            <person name="Cui Y."/>
            <person name="Zhang H."/>
            <person name="O'Toole P.W."/>
        </authorList>
    </citation>
    <scope>NUCLEOTIDE SEQUENCE [LARGE SCALE GENOMIC DNA]</scope>
    <source>
        <strain evidence="3 4">DSM 20634</strain>
    </source>
</reference>
<proteinExistence type="predicted"/>
<dbReference type="PANTHER" id="PTHR12526">
    <property type="entry name" value="GLYCOSYLTRANSFERASE"/>
    <property type="match status" value="1"/>
</dbReference>
<dbReference type="STRING" id="1423813.FC26_GL000097"/>
<dbReference type="AlphaFoldDB" id="A0A0R2AA92"/>
<dbReference type="Pfam" id="PF13477">
    <property type="entry name" value="Glyco_trans_4_2"/>
    <property type="match status" value="1"/>
</dbReference>
<dbReference type="Gene3D" id="3.40.50.2000">
    <property type="entry name" value="Glycogen Phosphorylase B"/>
    <property type="match status" value="2"/>
</dbReference>
<protein>
    <submittedName>
        <fullName evidence="3">Glycosyltransferase, group 1 family protein</fullName>
    </submittedName>
</protein>
<name>A0A0R2AA92_9LACO</name>
<evidence type="ECO:0000259" key="1">
    <source>
        <dbReference type="Pfam" id="PF00534"/>
    </source>
</evidence>
<comment type="caution">
    <text evidence="3">The sequence shown here is derived from an EMBL/GenBank/DDBJ whole genome shotgun (WGS) entry which is preliminary data.</text>
</comment>